<evidence type="ECO:0008006" key="4">
    <source>
        <dbReference type="Google" id="ProtNLM"/>
    </source>
</evidence>
<comment type="caution">
    <text evidence="2">The sequence shown here is derived from an EMBL/GenBank/DDBJ whole genome shotgun (WGS) entry which is preliminary data.</text>
</comment>
<organism evidence="2 3">
    <name type="scientific">Bradyrhizobium archetypum</name>
    <dbReference type="NCBI Taxonomy" id="2721160"/>
    <lineage>
        <taxon>Bacteria</taxon>
        <taxon>Pseudomonadati</taxon>
        <taxon>Pseudomonadota</taxon>
        <taxon>Alphaproteobacteria</taxon>
        <taxon>Hyphomicrobiales</taxon>
        <taxon>Nitrobacteraceae</taxon>
        <taxon>Bradyrhizobium</taxon>
    </lineage>
</organism>
<dbReference type="RefSeq" id="WP_171708726.1">
    <property type="nucleotide sequence ID" value="NZ_JAAVLW010000002.1"/>
</dbReference>
<name>A0A7Y4H1D2_9BRAD</name>
<reference evidence="2 3" key="1">
    <citation type="submission" date="2020-03" db="EMBL/GenBank/DDBJ databases">
        <title>Bradyrhizobium diversity isolated from nodules of Muelleranthus trifoliolatus.</title>
        <authorList>
            <person name="Klepa M."/>
            <person name="Helene L."/>
            <person name="Hungria M."/>
        </authorList>
    </citation>
    <scope>NUCLEOTIDE SEQUENCE [LARGE SCALE GENOMIC DNA]</scope>
    <source>
        <strain evidence="2 3">WSM 1744</strain>
    </source>
</reference>
<gene>
    <name evidence="2" type="ORF">HCN50_06095</name>
</gene>
<sequence>MLTRAKTLQVAVVSLAALLPACADAEGFDTEHIFGFMIGADVGAVGEREFQTETTGTFGKNGGRYRAVGQEFELEFVPVRNFRIEVGSTFASHLISGVPGLDDQRRLSWQGGSLDLRYRVLDRETGPFGLTFATELHAHRFDETTAESVRSFGTEFRLAFDRELVPDRIIAAFNLLYEPEWTRVIGSDVMERESTAGAALGVLAQVRPGFLLGGEARYLRKYEGIGLGELAGQALFIGPTAYFQLSKLARLTASYSIQAWGRPAGAAGSLDLVNFERHQARLVFGVNF</sequence>
<feature type="signal peptide" evidence="1">
    <location>
        <begin position="1"/>
        <end position="25"/>
    </location>
</feature>
<keyword evidence="1" id="KW-0732">Signal</keyword>
<evidence type="ECO:0000313" key="2">
    <source>
        <dbReference type="EMBL" id="NOJ45830.1"/>
    </source>
</evidence>
<proteinExistence type="predicted"/>
<evidence type="ECO:0000256" key="1">
    <source>
        <dbReference type="SAM" id="SignalP"/>
    </source>
</evidence>
<dbReference type="AlphaFoldDB" id="A0A7Y4H1D2"/>
<feature type="chain" id="PRO_5031206705" description="MipA/OmpV family protein" evidence="1">
    <location>
        <begin position="26"/>
        <end position="288"/>
    </location>
</feature>
<keyword evidence="3" id="KW-1185">Reference proteome</keyword>
<protein>
    <recommendedName>
        <fullName evidence="4">MipA/OmpV family protein</fullName>
    </recommendedName>
</protein>
<dbReference type="Proteomes" id="UP000528734">
    <property type="component" value="Unassembled WGS sequence"/>
</dbReference>
<evidence type="ECO:0000313" key="3">
    <source>
        <dbReference type="Proteomes" id="UP000528734"/>
    </source>
</evidence>
<accession>A0A7Y4H1D2</accession>
<dbReference type="EMBL" id="JAAVLW010000002">
    <property type="protein sequence ID" value="NOJ45830.1"/>
    <property type="molecule type" value="Genomic_DNA"/>
</dbReference>